<dbReference type="InterPro" id="IPR039424">
    <property type="entry name" value="SBP_5"/>
</dbReference>
<sequence>MRPVFFCLLVFVLSACSGPMNDPYPKSEDGKAILYSAFDEPPKHLDPARSYASNEVVYLAQIYEPPLQYHYFKRPYELIPLTASALPRPVYVDADGRPLGADAPAERIAESVYEIHIRPGIYFQPHAAFAGKRELTAADYVYEVKRLAHPGLHSPIFGLMSDYIVGLRELGTELERAAKTSRGWLDMRRYPLAGAQVVDRYTYRIRVKGKYPQFVYWLAMAFFAPMPWEVDAWASRPEAVADNRTLDTWPVGTGPYMMTEHRYNRRIRLARNPNFRGEAYPDAGAAGDAAAGLLADAGKTMPFIDEAVYTKESESIPYWNKFLQGWYDSSGIGSDNFDQAVRVGAGGESELTPAMRAKGIALKTSVATTSFYTGFNMLDPVVGGLDERHRKLRQALAIAVDIEEYIAIFANGRGIPAQGPLPPGLFGYRDGAAGINPVVYDWVAGKPRRKPIAEARRLLAEAGYPDGRDAATGKPLVLNLDTMARGPDDKARLDWLRKQFRKLDIELVVRGTDYNRFQDKMREGTEQIFEWGWNADYPDPENFLFLLYGPNRKVGAGGENATNYVNPEFDRLFVQMKDMDNGPARQAVIDRMVAMLRQDSPWLFGFHPKDYVLHHAWLKNVKPNQMANNGLKYRRIDVAARATARKAWNRPHWAGPVLAVLVLAVALVPAWLAYRKRQEARAR</sequence>
<dbReference type="GO" id="GO:0043190">
    <property type="term" value="C:ATP-binding cassette (ABC) transporter complex"/>
    <property type="evidence" value="ECO:0007669"/>
    <property type="project" value="InterPro"/>
</dbReference>
<feature type="transmembrane region" description="Helical" evidence="5">
    <location>
        <begin position="653"/>
        <end position="674"/>
    </location>
</feature>
<gene>
    <name evidence="8" type="ORF">EZJ19_10595</name>
</gene>
<dbReference type="SUPFAM" id="SSF53850">
    <property type="entry name" value="Periplasmic binding protein-like II"/>
    <property type="match status" value="1"/>
</dbReference>
<evidence type="ECO:0000313" key="8">
    <source>
        <dbReference type="EMBL" id="TCJ13189.1"/>
    </source>
</evidence>
<comment type="caution">
    <text evidence="8">The sequence shown here is derived from an EMBL/GenBank/DDBJ whole genome shotgun (WGS) entry which is preliminary data.</text>
</comment>
<comment type="similarity">
    <text evidence="2">Belongs to the bacterial solute-binding protein 5 family.</text>
</comment>
<dbReference type="Gene3D" id="3.10.105.10">
    <property type="entry name" value="Dipeptide-binding Protein, Domain 3"/>
    <property type="match status" value="1"/>
</dbReference>
<dbReference type="PANTHER" id="PTHR30290">
    <property type="entry name" value="PERIPLASMIC BINDING COMPONENT OF ABC TRANSPORTER"/>
    <property type="match status" value="1"/>
</dbReference>
<dbReference type="Proteomes" id="UP000295443">
    <property type="component" value="Unassembled WGS sequence"/>
</dbReference>
<evidence type="ECO:0000259" key="7">
    <source>
        <dbReference type="Pfam" id="PF00496"/>
    </source>
</evidence>
<keyword evidence="5" id="KW-0472">Membrane</keyword>
<dbReference type="EMBL" id="SJZB01000040">
    <property type="protein sequence ID" value="TCJ13189.1"/>
    <property type="molecule type" value="Genomic_DNA"/>
</dbReference>
<comment type="subcellular location">
    <subcellularLocation>
        <location evidence="1">Cell envelope</location>
    </subcellularLocation>
</comment>
<dbReference type="Gene3D" id="3.40.190.10">
    <property type="entry name" value="Periplasmic binding protein-like II"/>
    <property type="match status" value="1"/>
</dbReference>
<dbReference type="OrthoDB" id="9801912at2"/>
<keyword evidence="5" id="KW-0812">Transmembrane</keyword>
<feature type="domain" description="Solute-binding protein family 5" evidence="7">
    <location>
        <begin position="111"/>
        <end position="552"/>
    </location>
</feature>
<accession>A0A4R1B961</accession>
<dbReference type="PANTHER" id="PTHR30290:SF10">
    <property type="entry name" value="PERIPLASMIC OLIGOPEPTIDE-BINDING PROTEIN-RELATED"/>
    <property type="match status" value="1"/>
</dbReference>
<evidence type="ECO:0000256" key="5">
    <source>
        <dbReference type="SAM" id="Phobius"/>
    </source>
</evidence>
<dbReference type="GO" id="GO:1904680">
    <property type="term" value="F:peptide transmembrane transporter activity"/>
    <property type="evidence" value="ECO:0007669"/>
    <property type="project" value="TreeGrafter"/>
</dbReference>
<protein>
    <submittedName>
        <fullName evidence="8">Peptide ABC transporter substrate-binding protein</fullName>
    </submittedName>
</protein>
<keyword evidence="5" id="KW-1133">Transmembrane helix</keyword>
<evidence type="ECO:0000313" key="9">
    <source>
        <dbReference type="Proteomes" id="UP000295443"/>
    </source>
</evidence>
<dbReference type="InterPro" id="IPR000914">
    <property type="entry name" value="SBP_5_dom"/>
</dbReference>
<evidence type="ECO:0000256" key="2">
    <source>
        <dbReference type="ARBA" id="ARBA00005695"/>
    </source>
</evidence>
<evidence type="ECO:0000256" key="1">
    <source>
        <dbReference type="ARBA" id="ARBA00004196"/>
    </source>
</evidence>
<dbReference type="RefSeq" id="WP_131447376.1">
    <property type="nucleotide sequence ID" value="NZ_SJZB01000040.1"/>
</dbReference>
<evidence type="ECO:0000256" key="4">
    <source>
        <dbReference type="ARBA" id="ARBA00022729"/>
    </source>
</evidence>
<reference evidence="8 9" key="1">
    <citation type="submission" date="2019-03" db="EMBL/GenBank/DDBJ databases">
        <title>Genome sequence of Thiobacillaceae bacterium LSR1, a sulfur-oxidizing bacterium isolated from freshwater sediment.</title>
        <authorList>
            <person name="Li S."/>
        </authorList>
    </citation>
    <scope>NUCLEOTIDE SEQUENCE [LARGE SCALE GENOMIC DNA]</scope>
    <source>
        <strain evidence="8 9">LSR1</strain>
    </source>
</reference>
<evidence type="ECO:0000256" key="6">
    <source>
        <dbReference type="SAM" id="SignalP"/>
    </source>
</evidence>
<keyword evidence="9" id="KW-1185">Reference proteome</keyword>
<name>A0A4R1B961_9PROT</name>
<dbReference type="GO" id="GO:0030288">
    <property type="term" value="C:outer membrane-bounded periplasmic space"/>
    <property type="evidence" value="ECO:0007669"/>
    <property type="project" value="UniProtKB-ARBA"/>
</dbReference>
<dbReference type="GO" id="GO:0015833">
    <property type="term" value="P:peptide transport"/>
    <property type="evidence" value="ECO:0007669"/>
    <property type="project" value="TreeGrafter"/>
</dbReference>
<feature type="chain" id="PRO_5020353318" evidence="6">
    <location>
        <begin position="18"/>
        <end position="683"/>
    </location>
</feature>
<dbReference type="Pfam" id="PF00496">
    <property type="entry name" value="SBP_bac_5"/>
    <property type="match status" value="1"/>
</dbReference>
<dbReference type="AlphaFoldDB" id="A0A4R1B961"/>
<evidence type="ECO:0000256" key="3">
    <source>
        <dbReference type="ARBA" id="ARBA00022448"/>
    </source>
</evidence>
<organism evidence="8 9">
    <name type="scientific">Parasulfuritortus cantonensis</name>
    <dbReference type="NCBI Taxonomy" id="2528202"/>
    <lineage>
        <taxon>Bacteria</taxon>
        <taxon>Pseudomonadati</taxon>
        <taxon>Pseudomonadota</taxon>
        <taxon>Betaproteobacteria</taxon>
        <taxon>Nitrosomonadales</taxon>
        <taxon>Thiobacillaceae</taxon>
        <taxon>Parasulfuritortus</taxon>
    </lineage>
</organism>
<feature type="signal peptide" evidence="6">
    <location>
        <begin position="1"/>
        <end position="17"/>
    </location>
</feature>
<keyword evidence="3" id="KW-0813">Transport</keyword>
<dbReference type="PROSITE" id="PS51257">
    <property type="entry name" value="PROKAR_LIPOPROTEIN"/>
    <property type="match status" value="1"/>
</dbReference>
<proteinExistence type="inferred from homology"/>
<keyword evidence="4 6" id="KW-0732">Signal</keyword>
<dbReference type="CDD" id="cd08505">
    <property type="entry name" value="PBP2_NikA_DppA_OppA_like_18"/>
    <property type="match status" value="1"/>
</dbReference>